<dbReference type="EC" id="3.1.4.-" evidence="7"/>
<evidence type="ECO:0000256" key="3">
    <source>
        <dbReference type="ARBA" id="ARBA00022723"/>
    </source>
</evidence>
<dbReference type="SMART" id="SM00471">
    <property type="entry name" value="HDc"/>
    <property type="match status" value="1"/>
</dbReference>
<feature type="active site" description="Proton donor" evidence="5">
    <location>
        <position position="372"/>
    </location>
</feature>
<evidence type="ECO:0000256" key="8">
    <source>
        <dbReference type="SAM" id="MobiDB-lite"/>
    </source>
</evidence>
<dbReference type="AlphaFoldDB" id="A0A915E7J1"/>
<dbReference type="GO" id="GO:0004114">
    <property type="term" value="F:3',5'-cyclic-nucleotide phosphodiesterase activity"/>
    <property type="evidence" value="ECO:0007669"/>
    <property type="project" value="InterPro"/>
</dbReference>
<dbReference type="SUPFAM" id="SSF109604">
    <property type="entry name" value="HD-domain/PDEase-like"/>
    <property type="match status" value="1"/>
</dbReference>
<proteinExistence type="inferred from homology"/>
<evidence type="ECO:0000256" key="4">
    <source>
        <dbReference type="ARBA" id="ARBA00022801"/>
    </source>
</evidence>
<feature type="binding site" evidence="6">
    <location>
        <position position="413"/>
    </location>
    <ligand>
        <name>Zn(2+)</name>
        <dbReference type="ChEBI" id="CHEBI:29105"/>
        <label>1</label>
    </ligand>
</feature>
<dbReference type="GO" id="GO:0046872">
    <property type="term" value="F:metal ion binding"/>
    <property type="evidence" value="ECO:0007669"/>
    <property type="project" value="UniProtKB-KW"/>
</dbReference>
<evidence type="ECO:0000256" key="7">
    <source>
        <dbReference type="RuleBase" id="RU363067"/>
    </source>
</evidence>
<dbReference type="InterPro" id="IPR023174">
    <property type="entry name" value="PDEase_CS"/>
</dbReference>
<dbReference type="Gene3D" id="1.10.1300.10">
    <property type="entry name" value="3'5'-cyclic nucleotide phosphodiesterase, catalytic domain"/>
    <property type="match status" value="1"/>
</dbReference>
<feature type="domain" description="PDEase" evidence="9">
    <location>
        <begin position="295"/>
        <end position="676"/>
    </location>
</feature>
<keyword evidence="3 6" id="KW-0479">Metal-binding</keyword>
<feature type="binding site" evidence="6">
    <location>
        <position position="519"/>
    </location>
    <ligand>
        <name>Zn(2+)</name>
        <dbReference type="ChEBI" id="CHEBI:29105"/>
        <label>1</label>
    </ligand>
</feature>
<evidence type="ECO:0000313" key="11">
    <source>
        <dbReference type="WBParaSite" id="jg26584"/>
    </source>
</evidence>
<dbReference type="InterPro" id="IPR002073">
    <property type="entry name" value="PDEase_catalytic_dom"/>
</dbReference>
<evidence type="ECO:0000256" key="6">
    <source>
        <dbReference type="PIRSR" id="PIRSR623088-3"/>
    </source>
</evidence>
<dbReference type="GO" id="GO:0007165">
    <property type="term" value="P:signal transduction"/>
    <property type="evidence" value="ECO:0007669"/>
    <property type="project" value="InterPro"/>
</dbReference>
<evidence type="ECO:0000313" key="10">
    <source>
        <dbReference type="Proteomes" id="UP000887574"/>
    </source>
</evidence>
<feature type="compositionally biased region" description="Low complexity" evidence="8">
    <location>
        <begin position="34"/>
        <end position="44"/>
    </location>
</feature>
<sequence length="686" mass="77460">MSSPKSRPQKLSNKLPVSPSPSAALANGLAQFPSTSSTSTHLTTQKQFQRRSFKSRRDSSSSYSSSSGDKSPPSPRSYQKSAGVKFSATVMSKLRERRTQKLALQPPPLLPLLQSYHMGNNLNLCIAGKPPSRRSSAVVDHKNGATDVLGSVPGPTSYLNRSQSMICRQGQTSMASVELIVDLRNRKHACRLRYILHQLNSGQLPLEDLKRNIEYAALVLETAYMDETRRICDEDDDLAEVTPDTVPDEVREWLAATFTRQTAQTKREKPKFKSVANAIRTGIFFEKIFRRTQTVLAPIPPEYSAYLRQVSTWNFNSFELNENTDGHALKYVGFELFNRYGFLERFKINYQILENYLLALEAGYSRHNNPYHNTVYAADVTQTSHFMLSQTGLASSLSDLEMLAVIFGALIHDYEHTGHTNNFHIQSGSQFAMLYNDRSVLENHHVSSCFRMMKEDEKNMFERLTRDEFRELRNMVIEIVLATDMSTHFVQIKTMKNMLSLPEGIDKMKALCLIVHACDISHASKSWDLHSRWTEGVLEEFFRQGDLEASMGLPYSPLCDRHTVHVAESQIGFIDFIVEPTMNVCGEMLTKLVEPLVSLPSSDSLFPPNSNMDGSAMDGSVSNASLSPVPDLKSPNGNNSVRKVPINYFGKLEIPNPWVRHLQENKSNWREKAVKEEAERNNNIAN</sequence>
<dbReference type="Pfam" id="PF00233">
    <property type="entry name" value="PDEase_I"/>
    <property type="match status" value="1"/>
</dbReference>
<dbReference type="InterPro" id="IPR036971">
    <property type="entry name" value="PDEase_catalytic_dom_sf"/>
</dbReference>
<reference evidence="11" key="1">
    <citation type="submission" date="2022-11" db="UniProtKB">
        <authorList>
            <consortium name="WormBaseParasite"/>
        </authorList>
    </citation>
    <scope>IDENTIFICATION</scope>
</reference>
<dbReference type="InterPro" id="IPR003607">
    <property type="entry name" value="HD/PDEase_dom"/>
</dbReference>
<accession>A0A915E7J1</accession>
<dbReference type="WBParaSite" id="jg26584">
    <property type="protein sequence ID" value="jg26584"/>
    <property type="gene ID" value="jg26584"/>
</dbReference>
<dbReference type="Pfam" id="PF08499">
    <property type="entry name" value="PDEase_I_N"/>
    <property type="match status" value="1"/>
</dbReference>
<dbReference type="PANTHER" id="PTHR11347">
    <property type="entry name" value="CYCLIC NUCLEOTIDE PHOSPHODIESTERASE"/>
    <property type="match status" value="1"/>
</dbReference>
<keyword evidence="10" id="KW-1185">Reference proteome</keyword>
<evidence type="ECO:0000259" key="9">
    <source>
        <dbReference type="PROSITE" id="PS51845"/>
    </source>
</evidence>
<dbReference type="InterPro" id="IPR023088">
    <property type="entry name" value="PDEase"/>
</dbReference>
<keyword evidence="4 7" id="KW-0378">Hydrolase</keyword>
<keyword evidence="2" id="KW-0140">cGMP</keyword>
<dbReference type="PRINTS" id="PR00387">
    <property type="entry name" value="PDIESTERASE1"/>
</dbReference>
<evidence type="ECO:0000256" key="2">
    <source>
        <dbReference type="ARBA" id="ARBA00022535"/>
    </source>
</evidence>
<feature type="compositionally biased region" description="Low complexity" evidence="8">
    <location>
        <begin position="60"/>
        <end position="71"/>
    </location>
</feature>
<feature type="compositionally biased region" description="Polar residues" evidence="8">
    <location>
        <begin position="1"/>
        <end position="12"/>
    </location>
</feature>
<comment type="similarity">
    <text evidence="1 7">Belongs to the cyclic nucleotide phosphodiesterase family.</text>
</comment>
<feature type="binding site" evidence="6">
    <location>
        <position position="413"/>
    </location>
    <ligand>
        <name>Zn(2+)</name>
        <dbReference type="ChEBI" id="CHEBI:29105"/>
        <label>2</label>
    </ligand>
</feature>
<dbReference type="CDD" id="cd00077">
    <property type="entry name" value="HDc"/>
    <property type="match status" value="1"/>
</dbReference>
<feature type="region of interest" description="Disordered" evidence="8">
    <location>
        <begin position="607"/>
        <end position="637"/>
    </location>
</feature>
<dbReference type="PROSITE" id="PS00126">
    <property type="entry name" value="PDEASE_I_1"/>
    <property type="match status" value="1"/>
</dbReference>
<dbReference type="Proteomes" id="UP000887574">
    <property type="component" value="Unplaced"/>
</dbReference>
<organism evidence="10 11">
    <name type="scientific">Ditylenchus dipsaci</name>
    <dbReference type="NCBI Taxonomy" id="166011"/>
    <lineage>
        <taxon>Eukaryota</taxon>
        <taxon>Metazoa</taxon>
        <taxon>Ecdysozoa</taxon>
        <taxon>Nematoda</taxon>
        <taxon>Chromadorea</taxon>
        <taxon>Rhabditida</taxon>
        <taxon>Tylenchina</taxon>
        <taxon>Tylenchomorpha</taxon>
        <taxon>Sphaerularioidea</taxon>
        <taxon>Anguinidae</taxon>
        <taxon>Anguininae</taxon>
        <taxon>Ditylenchus</taxon>
    </lineage>
</organism>
<evidence type="ECO:0000256" key="1">
    <source>
        <dbReference type="ARBA" id="ARBA00007648"/>
    </source>
</evidence>
<evidence type="ECO:0000256" key="5">
    <source>
        <dbReference type="PIRSR" id="PIRSR623088-1"/>
    </source>
</evidence>
<dbReference type="PROSITE" id="PS51845">
    <property type="entry name" value="PDEASE_I_2"/>
    <property type="match status" value="1"/>
</dbReference>
<dbReference type="InterPro" id="IPR013706">
    <property type="entry name" value="PDE1_N"/>
</dbReference>
<feature type="region of interest" description="Disordered" evidence="8">
    <location>
        <begin position="1"/>
        <end position="84"/>
    </location>
</feature>
<protein>
    <recommendedName>
        <fullName evidence="7">Phosphodiesterase</fullName>
        <ecNumber evidence="7">3.1.4.-</ecNumber>
    </recommendedName>
</protein>
<name>A0A915E7J1_9BILA</name>
<comment type="cofactor">
    <cofactor evidence="7">
        <name>a divalent metal cation</name>
        <dbReference type="ChEBI" id="CHEBI:60240"/>
    </cofactor>
    <text evidence="7">Binds 2 divalent metal cations per subunit. Site 1 may preferentially bind zinc ions, while site 2 has a preference for magnesium and/or manganese ions.</text>
</comment>
<feature type="binding site" evidence="6">
    <location>
        <position position="412"/>
    </location>
    <ligand>
        <name>Zn(2+)</name>
        <dbReference type="ChEBI" id="CHEBI:29105"/>
        <label>1</label>
    </ligand>
</feature>